<reference evidence="9" key="1">
    <citation type="submission" date="2020-01" db="EMBL/GenBank/DDBJ databases">
        <authorList>
            <person name="Yang Y."/>
            <person name="Kwon Y.M."/>
        </authorList>
    </citation>
    <scope>NUCLEOTIDE SEQUENCE</scope>
    <source>
        <strain evidence="9">PG104</strain>
        <plasmid evidence="9">unnamed1</plasmid>
    </source>
</reference>
<dbReference type="Pfam" id="PF13581">
    <property type="entry name" value="HATPase_c_2"/>
    <property type="match status" value="1"/>
</dbReference>
<dbReference type="InterPro" id="IPR013654">
    <property type="entry name" value="PAS_2"/>
</dbReference>
<dbReference type="SUPFAM" id="SSF55874">
    <property type="entry name" value="ATPase domain of HSP90 chaperone/DNA topoisomerase II/histidine kinase"/>
    <property type="match status" value="1"/>
</dbReference>
<dbReference type="Gene3D" id="3.30.450.40">
    <property type="match status" value="1"/>
</dbReference>
<protein>
    <submittedName>
        <fullName evidence="9">GAF domain-containing protein</fullName>
    </submittedName>
</protein>
<dbReference type="PROSITE" id="PS50109">
    <property type="entry name" value="HIS_KIN"/>
    <property type="match status" value="1"/>
</dbReference>
<dbReference type="InterPro" id="IPR001294">
    <property type="entry name" value="Phytochrome"/>
</dbReference>
<dbReference type="GO" id="GO:0006355">
    <property type="term" value="P:regulation of DNA-templated transcription"/>
    <property type="evidence" value="ECO:0007669"/>
    <property type="project" value="InterPro"/>
</dbReference>
<keyword evidence="6" id="KW-0175">Coiled coil</keyword>
<dbReference type="InterPro" id="IPR003018">
    <property type="entry name" value="GAF"/>
</dbReference>
<feature type="coiled-coil region" evidence="6">
    <location>
        <begin position="501"/>
        <end position="528"/>
    </location>
</feature>
<dbReference type="Gene3D" id="3.30.565.10">
    <property type="entry name" value="Histidine kinase-like ATPase, C-terminal domain"/>
    <property type="match status" value="1"/>
</dbReference>
<dbReference type="PANTHER" id="PTHR43065">
    <property type="entry name" value="SENSOR HISTIDINE KINASE"/>
    <property type="match status" value="1"/>
</dbReference>
<dbReference type="Gene3D" id="3.30.450.270">
    <property type="match status" value="1"/>
</dbReference>
<dbReference type="KEGG" id="fap:GR316_11705"/>
<dbReference type="InterPro" id="IPR035965">
    <property type="entry name" value="PAS-like_dom_sf"/>
</dbReference>
<evidence type="ECO:0000259" key="7">
    <source>
        <dbReference type="PROSITE" id="PS50046"/>
    </source>
</evidence>
<dbReference type="GO" id="GO:0009881">
    <property type="term" value="F:photoreceptor activity"/>
    <property type="evidence" value="ECO:0007669"/>
    <property type="project" value="UniProtKB-KW"/>
</dbReference>
<dbReference type="EMBL" id="CP047290">
    <property type="protein sequence ID" value="QUS37050.1"/>
    <property type="molecule type" value="Genomic_DNA"/>
</dbReference>
<evidence type="ECO:0000256" key="4">
    <source>
        <dbReference type="ARBA" id="ARBA00022991"/>
    </source>
</evidence>
<gene>
    <name evidence="9" type="ORF">GR316_11705</name>
</gene>
<geneLocation type="plasmid" evidence="9 10">
    <name>unnamed1</name>
</geneLocation>
<dbReference type="PRINTS" id="PR01033">
    <property type="entry name" value="PHYTOCHROME"/>
</dbReference>
<sequence>MDDPQHSALSAGAPDPDLLTACDREPIHVPGAIQPHGHMIVADERTLRVVGRAGLPHPRLDAAIGQPLATVLGPDLCARLQDQEDRLAVPGALHLDGSSWDVSAFRSGDRLVIELLPQSQQVVLDAGFLARLDQYGTALERAASFAELFHKAAEAFRQMTGFDRVMVYRFVEEDAGVVVGESLAPGMPGFMNHHFPAGDIPRQARALYVRNRVRVIADIGYTPQPLRGEEDLSGLDLTDSALRSVSPVHIRYLHNMQVGASASISIVKDGLLWGLIACHHRVPRDLPLATRLACRALSTALARQVRAREDADLYRARIRLRTQEDAILSQLGSDRTLGAFFAEAGPKIAALLNADGFAAVQGGDLFATGHCPDAIDIRALADHVRLPAAMRTFATNQLERDYPAAAEFRATGSGLVAVTMSTEVPTILMWFRAEHLQTVIWAGNPHKDIPADPEAQLNPRTSFAEWSEQVSGRARPWSHAEEEAAGRIVRLMLEARNNRRVRELNHEIATTLKENESLLRQKDFLLREVNHRVQNSLSLVAAFLRMQSREAPEEVRTHLAAAESRLKAVSLVHRRLHQNDSGEILDLARYLEDLCDDLRETLGRGWGDMLDISPTPILIATDRAINVGLIVNELVTNATKYAYGDGVGPIGIVLEQYRDSFRLIVADNGVGRDGAVRGTGFGSRMLGALVERLNGHLDMEDNQPGTRAILTAPIR</sequence>
<dbReference type="PROSITE" id="PS50046">
    <property type="entry name" value="PHYTOCHROME_2"/>
    <property type="match status" value="1"/>
</dbReference>
<evidence type="ECO:0000313" key="10">
    <source>
        <dbReference type="Proteomes" id="UP000679284"/>
    </source>
</evidence>
<comment type="similarity">
    <text evidence="1">In the N-terminal section; belongs to the phytochrome family.</text>
</comment>
<dbReference type="Pfam" id="PF07568">
    <property type="entry name" value="HisKA_2"/>
    <property type="match status" value="1"/>
</dbReference>
<dbReference type="GO" id="GO:0009584">
    <property type="term" value="P:detection of visible light"/>
    <property type="evidence" value="ECO:0007669"/>
    <property type="project" value="InterPro"/>
</dbReference>
<dbReference type="InterPro" id="IPR013515">
    <property type="entry name" value="Phytochrome_cen-reg"/>
</dbReference>
<keyword evidence="5" id="KW-0675">Receptor</keyword>
<dbReference type="SUPFAM" id="SSF55781">
    <property type="entry name" value="GAF domain-like"/>
    <property type="match status" value="2"/>
</dbReference>
<dbReference type="Gene3D" id="3.30.450.20">
    <property type="entry name" value="PAS domain"/>
    <property type="match status" value="2"/>
</dbReference>
<feature type="domain" description="Phytochrome chromophore attachment site" evidence="7">
    <location>
        <begin position="144"/>
        <end position="299"/>
    </location>
</feature>
<feature type="domain" description="Histidine kinase" evidence="8">
    <location>
        <begin position="528"/>
        <end position="715"/>
    </location>
</feature>
<keyword evidence="9" id="KW-0614">Plasmid</keyword>
<dbReference type="InterPro" id="IPR003594">
    <property type="entry name" value="HATPase_dom"/>
</dbReference>
<accession>A0A8J8MUN6</accession>
<name>A0A8J8MUN6_9RHOB</name>
<proteinExistence type="inferred from homology"/>
<organism evidence="9 10">
    <name type="scientific">Falsirhodobacter algicola</name>
    <dbReference type="NCBI Taxonomy" id="2692330"/>
    <lineage>
        <taxon>Bacteria</taxon>
        <taxon>Pseudomonadati</taxon>
        <taxon>Pseudomonadota</taxon>
        <taxon>Alphaproteobacteria</taxon>
        <taxon>Rhodobacterales</taxon>
        <taxon>Paracoccaceae</taxon>
        <taxon>Falsirhodobacter</taxon>
    </lineage>
</organism>
<dbReference type="InterPro" id="IPR011495">
    <property type="entry name" value="Sig_transdc_His_kin_sub2_dim/P"/>
</dbReference>
<dbReference type="AlphaFoldDB" id="A0A8J8MUN6"/>
<dbReference type="Pfam" id="PF08446">
    <property type="entry name" value="PAS_2"/>
    <property type="match status" value="1"/>
</dbReference>
<dbReference type="Pfam" id="PF00360">
    <property type="entry name" value="PHY"/>
    <property type="match status" value="1"/>
</dbReference>
<dbReference type="SUPFAM" id="SSF55785">
    <property type="entry name" value="PYP-like sensor domain (PAS domain)"/>
    <property type="match status" value="1"/>
</dbReference>
<evidence type="ECO:0000256" key="6">
    <source>
        <dbReference type="SAM" id="Coils"/>
    </source>
</evidence>
<keyword evidence="4" id="KW-0157">Chromophore</keyword>
<keyword evidence="10" id="KW-1185">Reference proteome</keyword>
<dbReference type="SMART" id="SM00065">
    <property type="entry name" value="GAF"/>
    <property type="match status" value="1"/>
</dbReference>
<dbReference type="InterPro" id="IPR036890">
    <property type="entry name" value="HATPase_C_sf"/>
</dbReference>
<evidence type="ECO:0000313" key="9">
    <source>
        <dbReference type="EMBL" id="QUS37050.1"/>
    </source>
</evidence>
<dbReference type="InterPro" id="IPR029016">
    <property type="entry name" value="GAF-like_dom_sf"/>
</dbReference>
<keyword evidence="2" id="KW-0600">Photoreceptor protein</keyword>
<dbReference type="InterPro" id="IPR005467">
    <property type="entry name" value="His_kinase_dom"/>
</dbReference>
<dbReference type="Pfam" id="PF01590">
    <property type="entry name" value="GAF"/>
    <property type="match status" value="1"/>
</dbReference>
<dbReference type="InterPro" id="IPR016132">
    <property type="entry name" value="Phyto_chromo_attachment"/>
</dbReference>
<evidence type="ECO:0000256" key="3">
    <source>
        <dbReference type="ARBA" id="ARBA00022606"/>
    </source>
</evidence>
<dbReference type="InterPro" id="IPR043150">
    <property type="entry name" value="Phytochrome_PHY_sf"/>
</dbReference>
<dbReference type="RefSeq" id="WP_211785329.1">
    <property type="nucleotide sequence ID" value="NZ_CP047290.1"/>
</dbReference>
<evidence type="ECO:0000256" key="2">
    <source>
        <dbReference type="ARBA" id="ARBA00022543"/>
    </source>
</evidence>
<keyword evidence="3" id="KW-0716">Sensory transduction</keyword>
<dbReference type="Proteomes" id="UP000679284">
    <property type="component" value="Plasmid unnamed1"/>
</dbReference>
<evidence type="ECO:0000259" key="8">
    <source>
        <dbReference type="PROSITE" id="PS50109"/>
    </source>
</evidence>
<dbReference type="SMART" id="SM00387">
    <property type="entry name" value="HATPase_c"/>
    <property type="match status" value="1"/>
</dbReference>
<dbReference type="PANTHER" id="PTHR43065:SF23">
    <property type="entry name" value="SENSOR HISTIDINE KINASE PDTAS"/>
    <property type="match status" value="1"/>
</dbReference>
<evidence type="ECO:0000256" key="5">
    <source>
        <dbReference type="ARBA" id="ARBA00023170"/>
    </source>
</evidence>
<evidence type="ECO:0000256" key="1">
    <source>
        <dbReference type="ARBA" id="ARBA00006402"/>
    </source>
</evidence>